<accession>A0ABV5R3Z7</accession>
<organism evidence="1 2">
    <name type="scientific">Streptomyces yanii</name>
    <dbReference type="NCBI Taxonomy" id="78510"/>
    <lineage>
        <taxon>Bacteria</taxon>
        <taxon>Bacillati</taxon>
        <taxon>Actinomycetota</taxon>
        <taxon>Actinomycetes</taxon>
        <taxon>Kitasatosporales</taxon>
        <taxon>Streptomycetaceae</taxon>
        <taxon>Streptomyces</taxon>
    </lineage>
</organism>
<keyword evidence="2" id="KW-1185">Reference proteome</keyword>
<sequence length="104" mass="11451">MTRRPACRLGSVEKCEAPLHARRITKVLDRMPDLKPSRVREALRGLGYIDERIHGPQRSGETVQFIVDLRGQLCLSGSVGGARTAIEPYGASPEVGCPDVRRRG</sequence>
<dbReference type="Proteomes" id="UP001589710">
    <property type="component" value="Unassembled WGS sequence"/>
</dbReference>
<reference evidence="1 2" key="1">
    <citation type="submission" date="2024-09" db="EMBL/GenBank/DDBJ databases">
        <authorList>
            <person name="Sun Q."/>
            <person name="Mori K."/>
        </authorList>
    </citation>
    <scope>NUCLEOTIDE SEQUENCE [LARGE SCALE GENOMIC DNA]</scope>
    <source>
        <strain evidence="1 2">JCM 3331</strain>
    </source>
</reference>
<evidence type="ECO:0000313" key="2">
    <source>
        <dbReference type="Proteomes" id="UP001589710"/>
    </source>
</evidence>
<name>A0ABV5R3Z7_9ACTN</name>
<gene>
    <name evidence="1" type="ORF">ACFFTL_09605</name>
</gene>
<protein>
    <submittedName>
        <fullName evidence="1">Uncharacterized protein</fullName>
    </submittedName>
</protein>
<evidence type="ECO:0000313" key="1">
    <source>
        <dbReference type="EMBL" id="MFB9572570.1"/>
    </source>
</evidence>
<comment type="caution">
    <text evidence="1">The sequence shown here is derived from an EMBL/GenBank/DDBJ whole genome shotgun (WGS) entry which is preliminary data.</text>
</comment>
<dbReference type="RefSeq" id="WP_345518848.1">
    <property type="nucleotide sequence ID" value="NZ_BAAAXD010000049.1"/>
</dbReference>
<dbReference type="EMBL" id="JBHMCG010000045">
    <property type="protein sequence ID" value="MFB9572570.1"/>
    <property type="molecule type" value="Genomic_DNA"/>
</dbReference>
<proteinExistence type="predicted"/>